<protein>
    <submittedName>
        <fullName evidence="1">Uncharacterized protein</fullName>
    </submittedName>
</protein>
<accession>A0A2R5FDE9</accession>
<organism evidence="1 2">
    <name type="scientific">Hondaea fermentalgiana</name>
    <dbReference type="NCBI Taxonomy" id="2315210"/>
    <lineage>
        <taxon>Eukaryota</taxon>
        <taxon>Sar</taxon>
        <taxon>Stramenopiles</taxon>
        <taxon>Bigyra</taxon>
        <taxon>Labyrinthulomycetes</taxon>
        <taxon>Thraustochytrida</taxon>
        <taxon>Thraustochytriidae</taxon>
        <taxon>Hondaea</taxon>
    </lineage>
</organism>
<comment type="caution">
    <text evidence="1">The sequence shown here is derived from an EMBL/GenBank/DDBJ whole genome shotgun (WGS) entry which is preliminary data.</text>
</comment>
<feature type="non-terminal residue" evidence="1">
    <location>
        <position position="1"/>
    </location>
</feature>
<dbReference type="EMBL" id="BEYU01001884">
    <property type="protein sequence ID" value="GBG16327.1"/>
    <property type="molecule type" value="Genomic_DNA"/>
</dbReference>
<sequence>WSRAQKVVKPDSKGPGKLAQLRDKSYRTLCREIRTKLASIYQPLGQKRSTVNWPVRFELVKNDGGRIAVKIFSNFKLKDTFLIDEAELQRGGDKPQNGYPENEASTYESHLWVPLDTVEQRLALLQLIAGVFVFSQLPVICQTGLIAFLSGGDFDAVGDDWSFPNLGRELPDIASTYMNAKENQAPDVQQYLHARLAAAEYLYEAAHGDKDKAIALKANADGLLRDFYKDVPLDDFGEAATARRGSSYSLAYSQVSFFYKSSFVKTGSAGYEYNQ</sequence>
<dbReference type="InParanoid" id="A0A2R5FDE9"/>
<gene>
    <name evidence="1" type="ORF">FCC1311_118022</name>
</gene>
<proteinExistence type="predicted"/>
<keyword evidence="2" id="KW-1185">Reference proteome</keyword>
<evidence type="ECO:0000313" key="1">
    <source>
        <dbReference type="EMBL" id="GBG16327.1"/>
    </source>
</evidence>
<reference evidence="1 2" key="1">
    <citation type="submission" date="2017-12" db="EMBL/GenBank/DDBJ databases">
        <title>Sequencing, de novo assembly and annotation of complete genome of a new Thraustochytrid species, strain FCC1311.</title>
        <authorList>
            <person name="Sedici K."/>
            <person name="Godart F."/>
            <person name="Aiese Cigliano R."/>
            <person name="Sanseverino W."/>
            <person name="Barakat M."/>
            <person name="Ortet P."/>
            <person name="Marechal E."/>
            <person name="Cagnac O."/>
            <person name="Amato A."/>
        </authorList>
    </citation>
    <scope>NUCLEOTIDE SEQUENCE [LARGE SCALE GENOMIC DNA]</scope>
</reference>
<name>A0A2R5FDE9_9STRA</name>
<evidence type="ECO:0000313" key="2">
    <source>
        <dbReference type="Proteomes" id="UP000241890"/>
    </source>
</evidence>
<dbReference type="Proteomes" id="UP000241890">
    <property type="component" value="Unassembled WGS sequence"/>
</dbReference>
<dbReference type="AlphaFoldDB" id="A0A2R5FDE9"/>